<keyword evidence="4" id="KW-1185">Reference proteome</keyword>
<feature type="domain" description="Carrier" evidence="2">
    <location>
        <begin position="32"/>
        <end position="96"/>
    </location>
</feature>
<dbReference type="Pfam" id="PF00550">
    <property type="entry name" value="PP-binding"/>
    <property type="match status" value="1"/>
</dbReference>
<evidence type="ECO:0000313" key="3">
    <source>
        <dbReference type="EMBL" id="GAA0627998.1"/>
    </source>
</evidence>
<sequence length="124" mass="13523">MTTSERPPGPAPLDEETDPERRAALEETVLAEIAQLIVTVLGDYAPDPADIRPDTLFGDDLELESIDLVMLSGHLEEWYGERVNFAEFVAGLEIDEIIALTVGRLVTHVVRCLGEAPGPGAARW</sequence>
<evidence type="ECO:0000259" key="2">
    <source>
        <dbReference type="Pfam" id="PF00550"/>
    </source>
</evidence>
<comment type="caution">
    <text evidence="3">The sequence shown here is derived from an EMBL/GenBank/DDBJ whole genome shotgun (WGS) entry which is preliminary data.</text>
</comment>
<accession>A0ABN1H3H6</accession>
<name>A0ABN1H3H6_9ACTN</name>
<dbReference type="RefSeq" id="WP_425544013.1">
    <property type="nucleotide sequence ID" value="NZ_BAAACA010000066.1"/>
</dbReference>
<dbReference type="EMBL" id="BAAACA010000066">
    <property type="protein sequence ID" value="GAA0627998.1"/>
    <property type="molecule type" value="Genomic_DNA"/>
</dbReference>
<protein>
    <submittedName>
        <fullName evidence="3">Phosphopantetheine-binding protein</fullName>
    </submittedName>
</protein>
<evidence type="ECO:0000256" key="1">
    <source>
        <dbReference type="SAM" id="MobiDB-lite"/>
    </source>
</evidence>
<dbReference type="InterPro" id="IPR036736">
    <property type="entry name" value="ACP-like_sf"/>
</dbReference>
<feature type="region of interest" description="Disordered" evidence="1">
    <location>
        <begin position="1"/>
        <end position="20"/>
    </location>
</feature>
<reference evidence="3 4" key="1">
    <citation type="journal article" date="2019" name="Int. J. Syst. Evol. Microbiol.">
        <title>The Global Catalogue of Microorganisms (GCM) 10K type strain sequencing project: providing services to taxonomists for standard genome sequencing and annotation.</title>
        <authorList>
            <consortium name="The Broad Institute Genomics Platform"/>
            <consortium name="The Broad Institute Genome Sequencing Center for Infectious Disease"/>
            <person name="Wu L."/>
            <person name="Ma J."/>
        </authorList>
    </citation>
    <scope>NUCLEOTIDE SEQUENCE [LARGE SCALE GENOMIC DNA]</scope>
    <source>
        <strain evidence="3 4">JCM 5067</strain>
    </source>
</reference>
<evidence type="ECO:0000313" key="4">
    <source>
        <dbReference type="Proteomes" id="UP001500668"/>
    </source>
</evidence>
<organism evidence="3 4">
    <name type="scientific">Streptomyces crystallinus</name>
    <dbReference type="NCBI Taxonomy" id="68191"/>
    <lineage>
        <taxon>Bacteria</taxon>
        <taxon>Bacillati</taxon>
        <taxon>Actinomycetota</taxon>
        <taxon>Actinomycetes</taxon>
        <taxon>Kitasatosporales</taxon>
        <taxon>Streptomycetaceae</taxon>
        <taxon>Streptomyces</taxon>
    </lineage>
</organism>
<dbReference type="Gene3D" id="1.10.1200.10">
    <property type="entry name" value="ACP-like"/>
    <property type="match status" value="1"/>
</dbReference>
<dbReference type="InterPro" id="IPR009081">
    <property type="entry name" value="PP-bd_ACP"/>
</dbReference>
<gene>
    <name evidence="3" type="ORF">GCM10010394_68740</name>
</gene>
<proteinExistence type="predicted"/>
<dbReference type="Proteomes" id="UP001500668">
    <property type="component" value="Unassembled WGS sequence"/>
</dbReference>
<dbReference type="SUPFAM" id="SSF47336">
    <property type="entry name" value="ACP-like"/>
    <property type="match status" value="1"/>
</dbReference>